<dbReference type="GeneID" id="131801257"/>
<keyword evidence="5" id="KW-0479">Metal-binding</keyword>
<keyword evidence="6" id="KW-0378">Hydrolase</keyword>
<dbReference type="Pfam" id="PF13359">
    <property type="entry name" value="DDE_Tnp_4"/>
    <property type="match status" value="1"/>
</dbReference>
<evidence type="ECO:0000313" key="9">
    <source>
        <dbReference type="Proteomes" id="UP001652621"/>
    </source>
</evidence>
<evidence type="ECO:0000256" key="2">
    <source>
        <dbReference type="ARBA" id="ARBA00004123"/>
    </source>
</evidence>
<evidence type="ECO:0000256" key="7">
    <source>
        <dbReference type="ARBA" id="ARBA00023242"/>
    </source>
</evidence>
<reference evidence="10" key="1">
    <citation type="submission" date="2025-08" db="UniProtKB">
        <authorList>
            <consortium name="RefSeq"/>
        </authorList>
    </citation>
    <scope>IDENTIFICATION</scope>
    <source>
        <strain evidence="10">Aabys</strain>
        <tissue evidence="10">Whole body</tissue>
    </source>
</reference>
<comment type="subcellular location">
    <subcellularLocation>
        <location evidence="2">Nucleus</location>
    </subcellularLocation>
</comment>
<gene>
    <name evidence="10" type="primary">LOC131801257</name>
</gene>
<keyword evidence="9" id="KW-1185">Reference proteome</keyword>
<keyword evidence="4" id="KW-0540">Nuclease</keyword>
<evidence type="ECO:0000259" key="8">
    <source>
        <dbReference type="Pfam" id="PF13359"/>
    </source>
</evidence>
<comment type="similarity">
    <text evidence="3">Belongs to the HARBI1 family.</text>
</comment>
<dbReference type="InterPro" id="IPR045249">
    <property type="entry name" value="HARBI1-like"/>
</dbReference>
<keyword evidence="7" id="KW-0539">Nucleus</keyword>
<dbReference type="PANTHER" id="PTHR22930">
    <property type="match status" value="1"/>
</dbReference>
<dbReference type="RefSeq" id="XP_058975709.1">
    <property type="nucleotide sequence ID" value="XM_059119726.1"/>
</dbReference>
<protein>
    <submittedName>
        <fullName evidence="10">Nuclease HARBI1</fullName>
    </submittedName>
</protein>
<accession>A0ABM3UQD7</accession>
<evidence type="ECO:0000256" key="1">
    <source>
        <dbReference type="ARBA" id="ARBA00001968"/>
    </source>
</evidence>
<evidence type="ECO:0000256" key="6">
    <source>
        <dbReference type="ARBA" id="ARBA00022801"/>
    </source>
</evidence>
<feature type="domain" description="DDE Tnp4" evidence="8">
    <location>
        <begin position="200"/>
        <end position="363"/>
    </location>
</feature>
<dbReference type="PANTHER" id="PTHR22930:SF269">
    <property type="entry name" value="NUCLEASE HARBI1-LIKE PROTEIN"/>
    <property type="match status" value="1"/>
</dbReference>
<evidence type="ECO:0000313" key="10">
    <source>
        <dbReference type="RefSeq" id="XP_058975709.1"/>
    </source>
</evidence>
<sequence>MDNLEKEELIEEILDLTEFAVDHLDMDDRENLEIILTLLDFYEEAENMPNKRRRREWVKPWRNERENMGSFPFLMKELGNDELSFYQYIRMDCETFNYILQTIEGSIRKQDTLLRKSISPAEKLAATLRYLATGESYRSTNFQTRLSESFLSAAVPEVCEAIWSCFKDKYLKFPDTVSEWKNIADKFTMKWQFPHCIGALDGKHISFQALKKDGSFFYNYKGTHSIVLLALVDADCRFIYINVGCNGRTHDAGVLMHSDLKQIIDNGDKYFPTDEVIGNGRKLPYVIVGDDAFPLHKHIMKPYPYHTKIKERKIFNIRLSRARHVVEHAFGILSNRFLIFQRKMNLSVEKVHLITKTCCVLHNLLSKRDVNYINQSSYTAIDDSSSTNISDGKECPVRRSAQLVRQGFEEYFNQEGQLHWQDLKL</sequence>
<evidence type="ECO:0000256" key="3">
    <source>
        <dbReference type="ARBA" id="ARBA00006958"/>
    </source>
</evidence>
<dbReference type="Proteomes" id="UP001652621">
    <property type="component" value="Unplaced"/>
</dbReference>
<comment type="cofactor">
    <cofactor evidence="1">
        <name>a divalent metal cation</name>
        <dbReference type="ChEBI" id="CHEBI:60240"/>
    </cofactor>
</comment>
<proteinExistence type="inferred from homology"/>
<name>A0ABM3UQD7_MUSDO</name>
<evidence type="ECO:0000256" key="4">
    <source>
        <dbReference type="ARBA" id="ARBA00022722"/>
    </source>
</evidence>
<organism evidence="9 10">
    <name type="scientific">Musca domestica</name>
    <name type="common">House fly</name>
    <dbReference type="NCBI Taxonomy" id="7370"/>
    <lineage>
        <taxon>Eukaryota</taxon>
        <taxon>Metazoa</taxon>
        <taxon>Ecdysozoa</taxon>
        <taxon>Arthropoda</taxon>
        <taxon>Hexapoda</taxon>
        <taxon>Insecta</taxon>
        <taxon>Pterygota</taxon>
        <taxon>Neoptera</taxon>
        <taxon>Endopterygota</taxon>
        <taxon>Diptera</taxon>
        <taxon>Brachycera</taxon>
        <taxon>Muscomorpha</taxon>
        <taxon>Muscoidea</taxon>
        <taxon>Muscidae</taxon>
        <taxon>Musca</taxon>
    </lineage>
</organism>
<dbReference type="InterPro" id="IPR027806">
    <property type="entry name" value="HARBI1_dom"/>
</dbReference>
<evidence type="ECO:0000256" key="5">
    <source>
        <dbReference type="ARBA" id="ARBA00022723"/>
    </source>
</evidence>